<dbReference type="Proteomes" id="UP001055460">
    <property type="component" value="Plasmid pD"/>
</dbReference>
<feature type="signal peptide" evidence="1">
    <location>
        <begin position="1"/>
        <end position="18"/>
    </location>
</feature>
<feature type="chain" id="PRO_5040433149" description="DUF3299 domain-containing protein" evidence="1">
    <location>
        <begin position="19"/>
        <end position="143"/>
    </location>
</feature>
<geneLocation type="plasmid" evidence="2 3">
    <name>pD</name>
</geneLocation>
<protein>
    <recommendedName>
        <fullName evidence="4">DUF3299 domain-containing protein</fullName>
    </recommendedName>
</protein>
<proteinExistence type="predicted"/>
<keyword evidence="2" id="KW-0614">Plasmid</keyword>
<accession>A0A9Q8YI49</accession>
<evidence type="ECO:0000256" key="1">
    <source>
        <dbReference type="SAM" id="SignalP"/>
    </source>
</evidence>
<dbReference type="EMBL" id="CP098811">
    <property type="protein sequence ID" value="USJ28551.1"/>
    <property type="molecule type" value="Genomic_DNA"/>
</dbReference>
<keyword evidence="1" id="KW-0732">Signal</keyword>
<dbReference type="RefSeq" id="WP_252161616.1">
    <property type="nucleotide sequence ID" value="NZ_CP098811.1"/>
</dbReference>
<organism evidence="2 3">
    <name type="scientific">Ensifer adhaerens</name>
    <name type="common">Sinorhizobium morelense</name>
    <dbReference type="NCBI Taxonomy" id="106592"/>
    <lineage>
        <taxon>Bacteria</taxon>
        <taxon>Pseudomonadati</taxon>
        <taxon>Pseudomonadota</taxon>
        <taxon>Alphaproteobacteria</taxon>
        <taxon>Hyphomicrobiales</taxon>
        <taxon>Rhizobiaceae</taxon>
        <taxon>Sinorhizobium/Ensifer group</taxon>
        <taxon>Ensifer</taxon>
    </lineage>
</organism>
<gene>
    <name evidence="2" type="ORF">NE863_36125</name>
</gene>
<reference evidence="2" key="1">
    <citation type="submission" date="2022-06" db="EMBL/GenBank/DDBJ databases">
        <title>Physiological and biochemical characterization and genomic elucidation of a strain of the genus Ensifer adhaerens M8 that combines arsenic oxidation and chromium reduction.</title>
        <authorList>
            <person name="Li X."/>
            <person name="Yu c."/>
        </authorList>
    </citation>
    <scope>NUCLEOTIDE SEQUENCE</scope>
    <source>
        <strain evidence="2">M8</strain>
        <plasmid evidence="2">pD</plasmid>
    </source>
</reference>
<sequence length="143" mass="15343">MQRLVSVAFLVFISAAIAAGAAFGAASTLTFSELYEKGSDPSAKTKALTGSEVSIVGYMAPPLKAQATFFVLTKMPMAVCPFCDSTLDWPTDIVLIKTSSIVDATPFNFPIKVVGKLEVGFEKDEETGFVSFLRLSDAVFERL</sequence>
<evidence type="ECO:0000313" key="2">
    <source>
        <dbReference type="EMBL" id="USJ28551.1"/>
    </source>
</evidence>
<evidence type="ECO:0008006" key="4">
    <source>
        <dbReference type="Google" id="ProtNLM"/>
    </source>
</evidence>
<evidence type="ECO:0000313" key="3">
    <source>
        <dbReference type="Proteomes" id="UP001055460"/>
    </source>
</evidence>
<name>A0A9Q8YI49_ENSAD</name>
<dbReference type="AlphaFoldDB" id="A0A9Q8YI49"/>